<gene>
    <name evidence="1" type="ORF">GKO32_25325</name>
</gene>
<dbReference type="SUPFAM" id="SSF51735">
    <property type="entry name" value="NAD(P)-binding Rossmann-fold domains"/>
    <property type="match status" value="1"/>
</dbReference>
<dbReference type="Proteomes" id="UP000440096">
    <property type="component" value="Unassembled WGS sequence"/>
</dbReference>
<dbReference type="GO" id="GO:0008667">
    <property type="term" value="F:2,3-dihydro-2,3-dihydroxybenzoate dehydrogenase activity"/>
    <property type="evidence" value="ECO:0007669"/>
    <property type="project" value="InterPro"/>
</dbReference>
<organism evidence="1 2">
    <name type="scientific">Amycolatopsis pithecellobii</name>
    <dbReference type="NCBI Taxonomy" id="664692"/>
    <lineage>
        <taxon>Bacteria</taxon>
        <taxon>Bacillati</taxon>
        <taxon>Actinomycetota</taxon>
        <taxon>Actinomycetes</taxon>
        <taxon>Pseudonocardiales</taxon>
        <taxon>Pseudonocardiaceae</taxon>
        <taxon>Amycolatopsis</taxon>
    </lineage>
</organism>
<dbReference type="RefSeq" id="WP_154759416.1">
    <property type="nucleotide sequence ID" value="NZ_WMBA01000046.1"/>
</dbReference>
<dbReference type="InterPro" id="IPR036291">
    <property type="entry name" value="NAD(P)-bd_dom_sf"/>
</dbReference>
<proteinExistence type="predicted"/>
<name>A0A6N7YZD3_9PSEU</name>
<dbReference type="AlphaFoldDB" id="A0A6N7YZD3"/>
<accession>A0A6N7YZD3</accession>
<protein>
    <submittedName>
        <fullName evidence="1">SDR family oxidoreductase</fullName>
    </submittedName>
</protein>
<sequence>PVENAVRPPVPLGRLGEPDDVAPLAAFLASDAASYITGADFLIDGGFTL</sequence>
<dbReference type="InterPro" id="IPR003560">
    <property type="entry name" value="DHB_DH"/>
</dbReference>
<dbReference type="EMBL" id="WMBA01000046">
    <property type="protein sequence ID" value="MTD57272.1"/>
    <property type="molecule type" value="Genomic_DNA"/>
</dbReference>
<comment type="caution">
    <text evidence="1">The sequence shown here is derived from an EMBL/GenBank/DDBJ whole genome shotgun (WGS) entry which is preliminary data.</text>
</comment>
<dbReference type="Gene3D" id="3.40.50.720">
    <property type="entry name" value="NAD(P)-binding Rossmann-like Domain"/>
    <property type="match status" value="1"/>
</dbReference>
<dbReference type="PRINTS" id="PR01397">
    <property type="entry name" value="DHBDHDRGNASE"/>
</dbReference>
<feature type="non-terminal residue" evidence="1">
    <location>
        <position position="1"/>
    </location>
</feature>
<evidence type="ECO:0000313" key="1">
    <source>
        <dbReference type="EMBL" id="MTD57272.1"/>
    </source>
</evidence>
<dbReference type="Pfam" id="PF13561">
    <property type="entry name" value="adh_short_C2"/>
    <property type="match status" value="1"/>
</dbReference>
<dbReference type="GO" id="GO:0019290">
    <property type="term" value="P:siderophore biosynthetic process"/>
    <property type="evidence" value="ECO:0007669"/>
    <property type="project" value="InterPro"/>
</dbReference>
<evidence type="ECO:0000313" key="2">
    <source>
        <dbReference type="Proteomes" id="UP000440096"/>
    </source>
</evidence>
<reference evidence="1 2" key="1">
    <citation type="submission" date="2019-11" db="EMBL/GenBank/DDBJ databases">
        <title>Draft genome of Amycolatopsis RM579.</title>
        <authorList>
            <person name="Duangmal K."/>
            <person name="Mingma R."/>
        </authorList>
    </citation>
    <scope>NUCLEOTIDE SEQUENCE [LARGE SCALE GENOMIC DNA]</scope>
    <source>
        <strain evidence="1 2">RM579</strain>
    </source>
</reference>
<keyword evidence="2" id="KW-1185">Reference proteome</keyword>
<dbReference type="InterPro" id="IPR002347">
    <property type="entry name" value="SDR_fam"/>
</dbReference>